<keyword evidence="2" id="KW-1185">Reference proteome</keyword>
<protein>
    <submittedName>
        <fullName evidence="1">Uncharacterized protein</fullName>
    </submittedName>
</protein>
<dbReference type="PANTHER" id="PTHR47481:SF34">
    <property type="entry name" value="CCHC-TYPE DOMAIN-CONTAINING PROTEIN"/>
    <property type="match status" value="1"/>
</dbReference>
<dbReference type="Proteomes" id="UP001417504">
    <property type="component" value="Unassembled WGS sequence"/>
</dbReference>
<dbReference type="EMBL" id="JBBNAE010000001">
    <property type="protein sequence ID" value="KAK9153265.1"/>
    <property type="molecule type" value="Genomic_DNA"/>
</dbReference>
<dbReference type="PANTHER" id="PTHR47481">
    <property type="match status" value="1"/>
</dbReference>
<gene>
    <name evidence="1" type="ORF">Sjap_000745</name>
</gene>
<evidence type="ECO:0000313" key="1">
    <source>
        <dbReference type="EMBL" id="KAK9153265.1"/>
    </source>
</evidence>
<dbReference type="AlphaFoldDB" id="A0AAP0PSR1"/>
<reference evidence="1 2" key="1">
    <citation type="submission" date="2024-01" db="EMBL/GenBank/DDBJ databases">
        <title>Genome assemblies of Stephania.</title>
        <authorList>
            <person name="Yang L."/>
        </authorList>
    </citation>
    <scope>NUCLEOTIDE SEQUENCE [LARGE SCALE GENOMIC DNA]</scope>
    <source>
        <strain evidence="1">QJT</strain>
        <tissue evidence="1">Leaf</tissue>
    </source>
</reference>
<evidence type="ECO:0000313" key="2">
    <source>
        <dbReference type="Proteomes" id="UP001417504"/>
    </source>
</evidence>
<organism evidence="1 2">
    <name type="scientific">Stephania japonica</name>
    <dbReference type="NCBI Taxonomy" id="461633"/>
    <lineage>
        <taxon>Eukaryota</taxon>
        <taxon>Viridiplantae</taxon>
        <taxon>Streptophyta</taxon>
        <taxon>Embryophyta</taxon>
        <taxon>Tracheophyta</taxon>
        <taxon>Spermatophyta</taxon>
        <taxon>Magnoliopsida</taxon>
        <taxon>Ranunculales</taxon>
        <taxon>Menispermaceae</taxon>
        <taxon>Menispermoideae</taxon>
        <taxon>Cissampelideae</taxon>
        <taxon>Stephania</taxon>
    </lineage>
</organism>
<name>A0AAP0PSR1_9MAGN</name>
<sequence length="149" mass="16802">MDGHLFGSVSCPKQFLEDGSTTEAYKIWFTLDRKPGGWLVSTLSPEVASQVVSPVKRKTAFELWTSIECYCYTNNNTQVQVLKKQMHTTRKGSLKMIEYLSKMKDLADCMSLAGAPLSKDDLISNTLLGLDVEYLPITVVLQLQFDLDW</sequence>
<proteinExistence type="predicted"/>
<dbReference type="Pfam" id="PF14223">
    <property type="entry name" value="Retrotran_gag_2"/>
    <property type="match status" value="1"/>
</dbReference>
<comment type="caution">
    <text evidence="1">The sequence shown here is derived from an EMBL/GenBank/DDBJ whole genome shotgun (WGS) entry which is preliminary data.</text>
</comment>
<accession>A0AAP0PSR1</accession>